<evidence type="ECO:0000256" key="5">
    <source>
        <dbReference type="ARBA" id="ARBA00022448"/>
    </source>
</evidence>
<comment type="subcellular location">
    <subcellularLocation>
        <location evidence="1">Mitochondrion membrane</location>
        <topology evidence="1">Multi-pass membrane protein</topology>
    </subcellularLocation>
</comment>
<proteinExistence type="inferred from homology"/>
<feature type="transmembrane region" description="Helical" evidence="16">
    <location>
        <begin position="12"/>
        <end position="37"/>
    </location>
</feature>
<geneLocation type="mitochondrion" evidence="17"/>
<evidence type="ECO:0000256" key="1">
    <source>
        <dbReference type="ARBA" id="ARBA00004225"/>
    </source>
</evidence>
<evidence type="ECO:0000256" key="10">
    <source>
        <dbReference type="ARBA" id="ARBA00022989"/>
    </source>
</evidence>
<evidence type="ECO:0000313" key="17">
    <source>
        <dbReference type="EMBL" id="AXS65548.1"/>
    </source>
</evidence>
<dbReference type="GO" id="GO:0008137">
    <property type="term" value="F:NADH dehydrogenase (ubiquinone) activity"/>
    <property type="evidence" value="ECO:0007669"/>
    <property type="project" value="UniProtKB-EC"/>
</dbReference>
<evidence type="ECO:0000256" key="15">
    <source>
        <dbReference type="ARBA" id="ARBA00049551"/>
    </source>
</evidence>
<evidence type="ECO:0000256" key="2">
    <source>
        <dbReference type="ARBA" id="ARBA00005698"/>
    </source>
</evidence>
<protein>
    <recommendedName>
        <fullName evidence="4">NADH-ubiquinone oxidoreductase chain 6</fullName>
        <ecNumber evidence="3">7.1.1.2</ecNumber>
    </recommendedName>
    <alternativeName>
        <fullName evidence="14">NADH dehydrogenase subunit 6</fullName>
    </alternativeName>
</protein>
<gene>
    <name evidence="17" type="primary">nad6</name>
</gene>
<keyword evidence="9" id="KW-0249">Electron transport</keyword>
<sequence length="164" mass="18801">MNMMILNMSFSLIFIFLTHPVSLGGTLLIQTILISLITGNLNMNFWFSYILFLIMIGGMLVLFLYMTSIASNEMFSMNFLLITPFILPAIYLLLKKFNLLFQMHLCNEQFLLMLTNTEFPQNLNKFTNAPSCSILFLMITYLLITLIAIVKITQSSSGPLRQMN</sequence>
<dbReference type="EMBL" id="MG193415">
    <property type="protein sequence ID" value="AXS65548.1"/>
    <property type="molecule type" value="Genomic_DNA"/>
</dbReference>
<dbReference type="PANTHER" id="PTHR11435:SF1">
    <property type="entry name" value="NADH-UBIQUINONE OXIDOREDUCTASE CHAIN 6"/>
    <property type="match status" value="1"/>
</dbReference>
<dbReference type="EC" id="7.1.1.2" evidence="3"/>
<evidence type="ECO:0000256" key="16">
    <source>
        <dbReference type="SAM" id="Phobius"/>
    </source>
</evidence>
<evidence type="ECO:0000256" key="8">
    <source>
        <dbReference type="ARBA" id="ARBA00022967"/>
    </source>
</evidence>
<comment type="similarity">
    <text evidence="2">Belongs to the complex I subunit 6 family.</text>
</comment>
<reference evidence="17" key="1">
    <citation type="journal article" date="2018" name="J. ISSAAS">
        <title>The contribution of mitochondrial metagenomics to large-scale data mining and phylogenetic analysis of Coleoptera.</title>
        <authorList>
            <person name="Miller K."/>
            <person name="Linard B."/>
            <person name="Motyka M."/>
            <person name="Bocek M."/>
            <person name="Vogler A.P."/>
        </authorList>
    </citation>
    <scope>NUCLEOTIDE SEQUENCE</scope>
</reference>
<feature type="transmembrane region" description="Helical" evidence="16">
    <location>
        <begin position="134"/>
        <end position="153"/>
    </location>
</feature>
<evidence type="ECO:0000256" key="12">
    <source>
        <dbReference type="ARBA" id="ARBA00023128"/>
    </source>
</evidence>
<evidence type="ECO:0000256" key="6">
    <source>
        <dbReference type="ARBA" id="ARBA00022660"/>
    </source>
</evidence>
<accession>A0A346RHK1</accession>
<evidence type="ECO:0000256" key="4">
    <source>
        <dbReference type="ARBA" id="ARBA00021095"/>
    </source>
</evidence>
<feature type="transmembrane region" description="Helical" evidence="16">
    <location>
        <begin position="43"/>
        <end position="65"/>
    </location>
</feature>
<evidence type="ECO:0000256" key="3">
    <source>
        <dbReference type="ARBA" id="ARBA00012944"/>
    </source>
</evidence>
<dbReference type="InterPro" id="IPR050269">
    <property type="entry name" value="ComplexI_Subunit6"/>
</dbReference>
<keyword evidence="10 16" id="KW-1133">Transmembrane helix</keyword>
<keyword evidence="13 16" id="KW-0472">Membrane</keyword>
<keyword evidence="11" id="KW-0520">NAD</keyword>
<dbReference type="AlphaFoldDB" id="A0A346RHK1"/>
<keyword evidence="12 17" id="KW-0496">Mitochondrion</keyword>
<keyword evidence="8" id="KW-1278">Translocase</keyword>
<comment type="catalytic activity">
    <reaction evidence="15">
        <text>a ubiquinone + NADH + 5 H(+)(in) = a ubiquinol + NAD(+) + 4 H(+)(out)</text>
        <dbReference type="Rhea" id="RHEA:29091"/>
        <dbReference type="Rhea" id="RHEA-COMP:9565"/>
        <dbReference type="Rhea" id="RHEA-COMP:9566"/>
        <dbReference type="ChEBI" id="CHEBI:15378"/>
        <dbReference type="ChEBI" id="CHEBI:16389"/>
        <dbReference type="ChEBI" id="CHEBI:17976"/>
        <dbReference type="ChEBI" id="CHEBI:57540"/>
        <dbReference type="ChEBI" id="CHEBI:57945"/>
        <dbReference type="EC" id="7.1.1.2"/>
    </reaction>
</comment>
<evidence type="ECO:0000256" key="11">
    <source>
        <dbReference type="ARBA" id="ARBA00023027"/>
    </source>
</evidence>
<dbReference type="PANTHER" id="PTHR11435">
    <property type="entry name" value="NADH UBIQUINONE OXIDOREDUCTASE SUBUNIT ND6"/>
    <property type="match status" value="1"/>
</dbReference>
<evidence type="ECO:0000256" key="13">
    <source>
        <dbReference type="ARBA" id="ARBA00023136"/>
    </source>
</evidence>
<evidence type="ECO:0000256" key="9">
    <source>
        <dbReference type="ARBA" id="ARBA00022982"/>
    </source>
</evidence>
<keyword evidence="7 16" id="KW-0812">Transmembrane</keyword>
<name>A0A346RHK1_9CUCU</name>
<feature type="transmembrane region" description="Helical" evidence="16">
    <location>
        <begin position="77"/>
        <end position="94"/>
    </location>
</feature>
<evidence type="ECO:0000256" key="14">
    <source>
        <dbReference type="ARBA" id="ARBA00031019"/>
    </source>
</evidence>
<dbReference type="GO" id="GO:0031966">
    <property type="term" value="C:mitochondrial membrane"/>
    <property type="evidence" value="ECO:0007669"/>
    <property type="project" value="UniProtKB-SubCell"/>
</dbReference>
<evidence type="ECO:0000256" key="7">
    <source>
        <dbReference type="ARBA" id="ARBA00022692"/>
    </source>
</evidence>
<organism evidence="17">
    <name type="scientific">Tenebrionoidea sp. 18 KM-2017</name>
    <dbReference type="NCBI Taxonomy" id="2219473"/>
    <lineage>
        <taxon>Eukaryota</taxon>
        <taxon>Metazoa</taxon>
        <taxon>Ecdysozoa</taxon>
        <taxon>Arthropoda</taxon>
        <taxon>Hexapoda</taxon>
        <taxon>Insecta</taxon>
        <taxon>Pterygota</taxon>
        <taxon>Neoptera</taxon>
        <taxon>Endopterygota</taxon>
        <taxon>Coleoptera</taxon>
        <taxon>Polyphaga</taxon>
        <taxon>Cucujiformia</taxon>
    </lineage>
</organism>
<keyword evidence="5" id="KW-0813">Transport</keyword>
<keyword evidence="6" id="KW-0679">Respiratory chain</keyword>